<sequence>MADPHAAARELLEERPAVESALEAVLAADESGPWAFDDVDVDSGTFGELVSRGIVERDGDEYQVADRDAVRAALDGETDPSGGSGVGNAAGSGGLTDAVTGLGGAGDGTIRGALRGWRAAIHRDLLGGLFASFLFLLAFRVVTVGSVFRGGRVVLPGNDPYHYLYWVERLAEADPDRFAFEAIAGVLGGRVNGEPLAYTLGWWMTEFLGGGAEGAAAIVAWIPVIAALVVGLGVYLIAVWTTNDERIAVASVVVLALLPGHALYSGIGFFDHHAIDYVWLTLSIVGVTWLARDHETRDPGARLDHLASPATWGVVAGLAVVFAAMAHHWNGSPILLVGLAVYATLRAASDMRAGWNPLVAATPVVSALGFGFLLAHRLHTAAGWQEPVAVYAPLLVAVGVALVAVAAAVLGHFGIHPGVHLALSAVSVLPIWFGLNRFLPDVADRLAERTVGSLLGREGITETRSLFAADYGVIFGPIDHFGWFLFVALPVLAWVAGRCVRDHEPRWLVVVGYASTLVGFGLVQIRFAGEATAVVAVLSGVGIVYLLSVIDLAARPTPFGERSDRVRLDLRPEGVSGRDVGYAAATVLLVASLSLFMVPAVMDNVAATDEEVEAIEWIDADADEREGPDYVLNEWGRNRMFNYAVNGQSSSYGYAQSNYEPLIRDPNPDAHADRFQGRVGYVAISEIEDADAPPDSGYAQLFEARGSATAAANGSGRFRLEYVTDDGGINVFRPVSGATVAGQAEPDSTVTVETTVSVAGESFAYERRTTTDGNGSYAVVVAHPGEYTVEVGEGSDEDGAAAGNGTTTGNRTVAVPEGAVSGGERVAVDG</sequence>
<feature type="transmembrane region" description="Helical" evidence="2">
    <location>
        <begin position="303"/>
        <end position="325"/>
    </location>
</feature>
<dbReference type="Pfam" id="PF18079">
    <property type="entry name" value="AglB_L1"/>
    <property type="match status" value="1"/>
</dbReference>
<evidence type="ECO:0000259" key="3">
    <source>
        <dbReference type="Pfam" id="PF18079"/>
    </source>
</evidence>
<dbReference type="RefSeq" id="WP_256411352.1">
    <property type="nucleotide sequence ID" value="NZ_JANHDM010000004.1"/>
</dbReference>
<feature type="transmembrane region" description="Helical" evidence="2">
    <location>
        <begin position="388"/>
        <end position="411"/>
    </location>
</feature>
<evidence type="ECO:0000313" key="5">
    <source>
        <dbReference type="Proteomes" id="UP001596118"/>
    </source>
</evidence>
<evidence type="ECO:0000256" key="2">
    <source>
        <dbReference type="SAM" id="Phobius"/>
    </source>
</evidence>
<name>A0ABD5R403_9EURY</name>
<proteinExistence type="predicted"/>
<feature type="transmembrane region" description="Helical" evidence="2">
    <location>
        <begin position="273"/>
        <end position="291"/>
    </location>
</feature>
<feature type="transmembrane region" description="Helical" evidence="2">
    <location>
        <begin position="533"/>
        <end position="554"/>
    </location>
</feature>
<feature type="transmembrane region" description="Helical" evidence="2">
    <location>
        <begin position="125"/>
        <end position="148"/>
    </location>
</feature>
<dbReference type="InterPro" id="IPR041154">
    <property type="entry name" value="AglB_P1"/>
</dbReference>
<reference evidence="4 5" key="1">
    <citation type="journal article" date="2019" name="Int. J. Syst. Evol. Microbiol.">
        <title>The Global Catalogue of Microorganisms (GCM) 10K type strain sequencing project: providing services to taxonomists for standard genome sequencing and annotation.</title>
        <authorList>
            <consortium name="The Broad Institute Genomics Platform"/>
            <consortium name="The Broad Institute Genome Sequencing Center for Infectious Disease"/>
            <person name="Wu L."/>
            <person name="Ma J."/>
        </authorList>
    </citation>
    <scope>NUCLEOTIDE SEQUENCE [LARGE SCALE GENOMIC DNA]</scope>
    <source>
        <strain evidence="4 5">CGMCC 1.12124</strain>
    </source>
</reference>
<evidence type="ECO:0000313" key="4">
    <source>
        <dbReference type="EMBL" id="MFC5279740.1"/>
    </source>
</evidence>
<dbReference type="EMBL" id="JBHSKY010000015">
    <property type="protein sequence ID" value="MFC5279740.1"/>
    <property type="molecule type" value="Genomic_DNA"/>
</dbReference>
<feature type="transmembrane region" description="Helical" evidence="2">
    <location>
        <begin position="218"/>
        <end position="240"/>
    </location>
</feature>
<evidence type="ECO:0000256" key="1">
    <source>
        <dbReference type="SAM" id="MobiDB-lite"/>
    </source>
</evidence>
<feature type="transmembrane region" description="Helical" evidence="2">
    <location>
        <begin position="507"/>
        <end position="527"/>
    </location>
</feature>
<feature type="region of interest" description="Disordered" evidence="1">
    <location>
        <begin position="794"/>
        <end position="814"/>
    </location>
</feature>
<protein>
    <recommendedName>
        <fullName evidence="3">Archaeal glycosylation protein B peripheral domain-containing protein</fullName>
    </recommendedName>
</protein>
<keyword evidence="2" id="KW-0812">Transmembrane</keyword>
<feature type="transmembrane region" description="Helical" evidence="2">
    <location>
        <begin position="481"/>
        <end position="500"/>
    </location>
</feature>
<dbReference type="AlphaFoldDB" id="A0ABD5R403"/>
<feature type="transmembrane region" description="Helical" evidence="2">
    <location>
        <begin position="355"/>
        <end position="376"/>
    </location>
</feature>
<accession>A0ABD5R403</accession>
<keyword evidence="2" id="KW-1133">Transmembrane helix</keyword>
<feature type="transmembrane region" description="Helical" evidence="2">
    <location>
        <begin position="580"/>
        <end position="602"/>
    </location>
</feature>
<feature type="transmembrane region" description="Helical" evidence="2">
    <location>
        <begin position="247"/>
        <end position="267"/>
    </location>
</feature>
<gene>
    <name evidence="4" type="ORF">ACFPM1_13375</name>
</gene>
<dbReference type="Proteomes" id="UP001596118">
    <property type="component" value="Unassembled WGS sequence"/>
</dbReference>
<comment type="caution">
    <text evidence="4">The sequence shown here is derived from an EMBL/GenBank/DDBJ whole genome shotgun (WGS) entry which is preliminary data.</text>
</comment>
<dbReference type="Gene3D" id="2.60.40.3390">
    <property type="match status" value="1"/>
</dbReference>
<feature type="domain" description="Archaeal glycosylation protein B peripheral" evidence="3">
    <location>
        <begin position="737"/>
        <end position="826"/>
    </location>
</feature>
<keyword evidence="5" id="KW-1185">Reference proteome</keyword>
<feature type="compositionally biased region" description="Low complexity" evidence="1">
    <location>
        <begin position="800"/>
        <end position="814"/>
    </location>
</feature>
<keyword evidence="2" id="KW-0472">Membrane</keyword>
<organism evidence="4 5">
    <name type="scientific">Halorubrum rubrum</name>
    <dbReference type="NCBI Taxonomy" id="1126240"/>
    <lineage>
        <taxon>Archaea</taxon>
        <taxon>Methanobacteriati</taxon>
        <taxon>Methanobacteriota</taxon>
        <taxon>Stenosarchaea group</taxon>
        <taxon>Halobacteria</taxon>
        <taxon>Halobacteriales</taxon>
        <taxon>Haloferacaceae</taxon>
        <taxon>Halorubrum</taxon>
    </lineage>
</organism>